<dbReference type="PROSITE" id="PS50162">
    <property type="entry name" value="RECA_2"/>
    <property type="match status" value="1"/>
</dbReference>
<keyword evidence="12" id="KW-1185">Reference proteome</keyword>
<comment type="caution">
    <text evidence="11">The sequence shown here is derived from an EMBL/GenBank/DDBJ whole genome shotgun (WGS) entry which is preliminary data.</text>
</comment>
<keyword evidence="6" id="KW-0238">DNA-binding</keyword>
<dbReference type="GO" id="GO:0003684">
    <property type="term" value="F:damaged DNA binding"/>
    <property type="evidence" value="ECO:0007669"/>
    <property type="project" value="InterPro"/>
</dbReference>
<feature type="coiled-coil region" evidence="9">
    <location>
        <begin position="171"/>
        <end position="201"/>
    </location>
</feature>
<dbReference type="InterPro" id="IPR027417">
    <property type="entry name" value="P-loop_NTPase"/>
</dbReference>
<dbReference type="RefSeq" id="WP_086637319.1">
    <property type="nucleotide sequence ID" value="NZ_MRZU01000003.1"/>
</dbReference>
<evidence type="ECO:0000256" key="8">
    <source>
        <dbReference type="ARBA" id="ARBA00024641"/>
    </source>
</evidence>
<keyword evidence="5" id="KW-0067">ATP-binding</keyword>
<dbReference type="PIRSF" id="PIRSF003336">
    <property type="entry name" value="RadB"/>
    <property type="match status" value="1"/>
</dbReference>
<dbReference type="InterPro" id="IPR013632">
    <property type="entry name" value="Rad51_C"/>
</dbReference>
<protein>
    <recommendedName>
        <fullName evidence="2">DNA repair and recombination protein RadB</fullName>
    </recommendedName>
</protein>
<dbReference type="GO" id="GO:0006281">
    <property type="term" value="P:DNA repair"/>
    <property type="evidence" value="ECO:0007669"/>
    <property type="project" value="InterPro"/>
</dbReference>
<dbReference type="InterPro" id="IPR003593">
    <property type="entry name" value="AAA+_ATPase"/>
</dbReference>
<dbReference type="GO" id="GO:0006310">
    <property type="term" value="P:DNA recombination"/>
    <property type="evidence" value="ECO:0007669"/>
    <property type="project" value="UniProtKB-KW"/>
</dbReference>
<evidence type="ECO:0000256" key="7">
    <source>
        <dbReference type="ARBA" id="ARBA00023172"/>
    </source>
</evidence>
<proteinExistence type="inferred from homology"/>
<accession>A0A1Y3GDH2</accession>
<dbReference type="Pfam" id="PF08423">
    <property type="entry name" value="Rad51"/>
    <property type="match status" value="1"/>
</dbReference>
<dbReference type="AlphaFoldDB" id="A0A1Y3GDH2"/>
<dbReference type="Gene3D" id="3.40.50.300">
    <property type="entry name" value="P-loop containing nucleotide triphosphate hydrolases"/>
    <property type="match status" value="1"/>
</dbReference>
<dbReference type="SUPFAM" id="SSF52540">
    <property type="entry name" value="P-loop containing nucleoside triphosphate hydrolases"/>
    <property type="match status" value="1"/>
</dbReference>
<evidence type="ECO:0000256" key="4">
    <source>
        <dbReference type="ARBA" id="ARBA00022763"/>
    </source>
</evidence>
<name>A0A1Y3GDH2_9EURY</name>
<gene>
    <name evidence="11" type="ORF">AMET1_0955</name>
</gene>
<dbReference type="EMBL" id="MRZU01000003">
    <property type="protein sequence ID" value="OUJ19300.1"/>
    <property type="molecule type" value="Genomic_DNA"/>
</dbReference>
<keyword evidence="7" id="KW-0233">DNA recombination</keyword>
<keyword evidence="4" id="KW-0227">DNA damage</keyword>
<dbReference type="SMART" id="SM00382">
    <property type="entry name" value="AAA"/>
    <property type="match status" value="1"/>
</dbReference>
<keyword evidence="9" id="KW-0175">Coiled coil</keyword>
<evidence type="ECO:0000256" key="5">
    <source>
        <dbReference type="ARBA" id="ARBA00022840"/>
    </source>
</evidence>
<evidence type="ECO:0000256" key="3">
    <source>
        <dbReference type="ARBA" id="ARBA00022741"/>
    </source>
</evidence>
<dbReference type="Proteomes" id="UP000195137">
    <property type="component" value="Unassembled WGS sequence"/>
</dbReference>
<sequence>MKISTGISKVDSLLSGGMERGSITHIYGESGSGKTTFCLQSAAEIAINKKTIYIASPQFSAQRFKQIIDTENSKKIASNVIVFQVNSLEKHEAAIKNIKNISNNQEVGLIILDSPAYIGYTEKEKNNLSMINQILYLLSTAKKQKFPILLSNQVYTNINKNELIPIGGKLIKDISKDIIKLEKKNDDKRKLKLKSKEITKEIDLKVTKSGLK</sequence>
<evidence type="ECO:0000313" key="12">
    <source>
        <dbReference type="Proteomes" id="UP000195137"/>
    </source>
</evidence>
<evidence type="ECO:0000256" key="2">
    <source>
        <dbReference type="ARBA" id="ARBA00018143"/>
    </source>
</evidence>
<keyword evidence="3" id="KW-0547">Nucleotide-binding</keyword>
<dbReference type="OrthoDB" id="17644at2157"/>
<dbReference type="InterPro" id="IPR011939">
    <property type="entry name" value="DNA_repair_and_recomb_RadB"/>
</dbReference>
<comment type="similarity">
    <text evidence="1">Belongs to the eukaryotic RecA-like protein family. RadB subfamily.</text>
</comment>
<evidence type="ECO:0000256" key="1">
    <source>
        <dbReference type="ARBA" id="ARBA00006876"/>
    </source>
</evidence>
<evidence type="ECO:0000256" key="9">
    <source>
        <dbReference type="SAM" id="Coils"/>
    </source>
</evidence>
<evidence type="ECO:0000313" key="11">
    <source>
        <dbReference type="EMBL" id="OUJ19300.1"/>
    </source>
</evidence>
<organism evidence="11 12">
    <name type="scientific">Methanonatronarchaeum thermophilum</name>
    <dbReference type="NCBI Taxonomy" id="1927129"/>
    <lineage>
        <taxon>Archaea</taxon>
        <taxon>Methanobacteriati</taxon>
        <taxon>Methanobacteriota</taxon>
        <taxon>Methanonatronarchaeia</taxon>
        <taxon>Methanonatronarchaeales</taxon>
        <taxon>Methanonatronarchaeaceae</taxon>
        <taxon>Methanonatronarchaeum</taxon>
    </lineage>
</organism>
<dbReference type="InterPro" id="IPR020588">
    <property type="entry name" value="RecA_ATP-bd"/>
</dbReference>
<dbReference type="PANTHER" id="PTHR22942:SF47">
    <property type="entry name" value="DNA REPAIR AND RECOMBINATION PROTEIN RADB"/>
    <property type="match status" value="1"/>
</dbReference>
<comment type="function">
    <text evidence="8">Involved in DNA repair and in homologous recombination. May regulate the cleavage reactions of the branch-structured DNA. Has a very weak ATPase activity that is not stimulated by DNA. Binds DNA but does not promote DNA strands exchange.</text>
</comment>
<dbReference type="GO" id="GO:0140664">
    <property type="term" value="F:ATP-dependent DNA damage sensor activity"/>
    <property type="evidence" value="ECO:0007669"/>
    <property type="project" value="InterPro"/>
</dbReference>
<dbReference type="PANTHER" id="PTHR22942">
    <property type="entry name" value="RECA/RAD51/RADA DNA STRAND-PAIRING FAMILY MEMBER"/>
    <property type="match status" value="1"/>
</dbReference>
<feature type="domain" description="RecA family profile 1" evidence="10">
    <location>
        <begin position="1"/>
        <end position="154"/>
    </location>
</feature>
<reference evidence="11 12" key="1">
    <citation type="submission" date="2016-12" db="EMBL/GenBank/DDBJ databases">
        <title>Discovery of methanogenic haloarchaea.</title>
        <authorList>
            <person name="Sorokin D.Y."/>
            <person name="Makarova K.S."/>
            <person name="Abbas B."/>
            <person name="Ferrer M."/>
            <person name="Golyshin P.N."/>
        </authorList>
    </citation>
    <scope>NUCLEOTIDE SEQUENCE [LARGE SCALE GENOMIC DNA]</scope>
    <source>
        <strain evidence="11">AMET1</strain>
    </source>
</reference>
<evidence type="ECO:0000259" key="10">
    <source>
        <dbReference type="PROSITE" id="PS50162"/>
    </source>
</evidence>
<evidence type="ECO:0000256" key="6">
    <source>
        <dbReference type="ARBA" id="ARBA00023125"/>
    </source>
</evidence>
<dbReference type="GO" id="GO:0005524">
    <property type="term" value="F:ATP binding"/>
    <property type="evidence" value="ECO:0007669"/>
    <property type="project" value="UniProtKB-KW"/>
</dbReference>